<reference evidence="1" key="1">
    <citation type="submission" date="2017-12" db="EMBL/GenBank/DDBJ databases">
        <authorList>
            <person name="Martens C."/>
            <person name="Dahlstrom E."/>
            <person name="Barbian K."/>
            <person name="Sykora L."/>
            <person name="Ricklefs S."/>
            <person name="Bruno D."/>
            <person name="Anzick I."/>
            <person name="Myles I."/>
            <person name="Datta S.K."/>
        </authorList>
    </citation>
    <scope>NUCLEOTIDE SEQUENCE</scope>
    <source>
        <strain evidence="1">AD2</strain>
        <plasmid evidence="1">p1-AD2</plasmid>
    </source>
</reference>
<accession>A0A4Y1MSN1</accession>
<geneLocation type="plasmid" evidence="1">
    <name>p1-AD2</name>
</geneLocation>
<proteinExistence type="predicted"/>
<evidence type="ECO:0000313" key="1">
    <source>
        <dbReference type="EMBL" id="AWV20609.1"/>
    </source>
</evidence>
<dbReference type="AlphaFoldDB" id="A0A4Y1MSN1"/>
<dbReference type="EMBL" id="CP025188">
    <property type="protein sequence ID" value="AWV20609.1"/>
    <property type="molecule type" value="Genomic_DNA"/>
</dbReference>
<sequence>MLVEAAWQAVRGPGPLRAFYQRVAARRGNHIAAVAVARKLTVIVWHMLSVVRTFGTTRGVD</sequence>
<protein>
    <submittedName>
        <fullName evidence="1">Transposase</fullName>
    </submittedName>
</protein>
<gene>
    <name evidence="1" type="ORF">RADP37_04020a</name>
</gene>
<organism evidence="1">
    <name type="scientific">Roseomonas mucosa</name>
    <dbReference type="NCBI Taxonomy" id="207340"/>
    <lineage>
        <taxon>Bacteria</taxon>
        <taxon>Pseudomonadati</taxon>
        <taxon>Pseudomonadota</taxon>
        <taxon>Alphaproteobacteria</taxon>
        <taxon>Acetobacterales</taxon>
        <taxon>Roseomonadaceae</taxon>
        <taxon>Roseomonas</taxon>
    </lineage>
</organism>
<keyword evidence="1" id="KW-0614">Plasmid</keyword>
<name>A0A4Y1MSN1_9PROT</name>